<dbReference type="GO" id="GO:0008270">
    <property type="term" value="F:zinc ion binding"/>
    <property type="evidence" value="ECO:0007669"/>
    <property type="project" value="UniProtKB-KW"/>
</dbReference>
<protein>
    <recommendedName>
        <fullName evidence="7">RING-type domain-containing protein</fullName>
    </recommendedName>
</protein>
<dbReference type="Proteomes" id="UP000250572">
    <property type="component" value="Unassembled WGS sequence"/>
</dbReference>
<dbReference type="PROSITE" id="PS50089">
    <property type="entry name" value="ZF_RING_2"/>
    <property type="match status" value="1"/>
</dbReference>
<feature type="transmembrane region" description="Helical" evidence="6">
    <location>
        <begin position="130"/>
        <end position="157"/>
    </location>
</feature>
<dbReference type="PANTHER" id="PTHR22791:SF17">
    <property type="entry name" value="RING-TYPE DOMAIN-CONTAINING PROTEIN"/>
    <property type="match status" value="1"/>
</dbReference>
<keyword evidence="6" id="KW-0472">Membrane</keyword>
<reference evidence="8 9" key="1">
    <citation type="journal article" date="2018" name="G3 (Bethesda)">
        <title>A High-Quality Reference Genome for the Invasive Mosquitofish Gambusia affinis Using a Chicago Library.</title>
        <authorList>
            <person name="Hoffberg S.L."/>
            <person name="Troendle N.J."/>
            <person name="Glenn T.C."/>
            <person name="Mahmud O."/>
            <person name="Louha S."/>
            <person name="Chalopin D."/>
            <person name="Bennetzen J.L."/>
            <person name="Mauricio R."/>
        </authorList>
    </citation>
    <scope>NUCLEOTIDE SEQUENCE [LARGE SCALE GENOMIC DNA]</scope>
    <source>
        <strain evidence="8">NE01/NJP1002.9</strain>
        <tissue evidence="8">Muscle</tissue>
    </source>
</reference>
<keyword evidence="2 4" id="KW-0863">Zinc-finger</keyword>
<proteinExistence type="predicted"/>
<sequence length="258" mass="28694">MADNVHGQSGSAFAQSNEEEYECKICYNHYDLDRRMPKELSCSHTFCQECLETLHSREGRGWRIGCPVCRHRTPVREYQVQNLPNNRALFEALPLRENKRQSTSNTEEEQQTGSSGSFATEGRCETCKNVAFTTGCVCAIFSFLSMVVLLFLGLIFVHNFNHIASPVGPVCLFVASVLALLSIIFTWLMCVLKYGAETEANTLSSLTSNVICQFLPKATFMAPCCMKYPPAGLAALQITLYRPAQFAIGQKGSTCLQD</sequence>
<dbReference type="InterPro" id="IPR013083">
    <property type="entry name" value="Znf_RING/FYVE/PHD"/>
</dbReference>
<feature type="domain" description="RING-type" evidence="7">
    <location>
        <begin position="23"/>
        <end position="70"/>
    </location>
</feature>
<dbReference type="InterPro" id="IPR001841">
    <property type="entry name" value="Znf_RING"/>
</dbReference>
<keyword evidence="6" id="KW-0812">Transmembrane</keyword>
<organism evidence="8 9">
    <name type="scientific">Gambusia affinis</name>
    <name type="common">Western mosquitofish</name>
    <name type="synonym">Heterandria affinis</name>
    <dbReference type="NCBI Taxonomy" id="33528"/>
    <lineage>
        <taxon>Eukaryota</taxon>
        <taxon>Metazoa</taxon>
        <taxon>Chordata</taxon>
        <taxon>Craniata</taxon>
        <taxon>Vertebrata</taxon>
        <taxon>Euteleostomi</taxon>
        <taxon>Actinopterygii</taxon>
        <taxon>Neopterygii</taxon>
        <taxon>Teleostei</taxon>
        <taxon>Neoteleostei</taxon>
        <taxon>Acanthomorphata</taxon>
        <taxon>Ovalentaria</taxon>
        <taxon>Atherinomorphae</taxon>
        <taxon>Cyprinodontiformes</taxon>
        <taxon>Poeciliidae</taxon>
        <taxon>Poeciliinae</taxon>
        <taxon>Gambusia</taxon>
    </lineage>
</organism>
<evidence type="ECO:0000259" key="7">
    <source>
        <dbReference type="PROSITE" id="PS50089"/>
    </source>
</evidence>
<gene>
    <name evidence="8" type="ORF">CCH79_00005258</name>
</gene>
<dbReference type="InterPro" id="IPR051435">
    <property type="entry name" value="RING_finger_E3_ubiq-ligases"/>
</dbReference>
<name>A0A315VNZ6_GAMAF</name>
<dbReference type="AlphaFoldDB" id="A0A315VNZ6"/>
<feature type="region of interest" description="Disordered" evidence="5">
    <location>
        <begin position="98"/>
        <end position="119"/>
    </location>
</feature>
<feature type="transmembrane region" description="Helical" evidence="6">
    <location>
        <begin position="169"/>
        <end position="189"/>
    </location>
</feature>
<dbReference type="SMART" id="SM00184">
    <property type="entry name" value="RING"/>
    <property type="match status" value="1"/>
</dbReference>
<evidence type="ECO:0000256" key="1">
    <source>
        <dbReference type="ARBA" id="ARBA00022723"/>
    </source>
</evidence>
<evidence type="ECO:0000256" key="5">
    <source>
        <dbReference type="SAM" id="MobiDB-lite"/>
    </source>
</evidence>
<dbReference type="PROSITE" id="PS00518">
    <property type="entry name" value="ZF_RING_1"/>
    <property type="match status" value="1"/>
</dbReference>
<evidence type="ECO:0000256" key="3">
    <source>
        <dbReference type="ARBA" id="ARBA00022833"/>
    </source>
</evidence>
<evidence type="ECO:0000256" key="4">
    <source>
        <dbReference type="PROSITE-ProRule" id="PRU00175"/>
    </source>
</evidence>
<dbReference type="Gene3D" id="3.30.40.10">
    <property type="entry name" value="Zinc/RING finger domain, C3HC4 (zinc finger)"/>
    <property type="match status" value="1"/>
</dbReference>
<dbReference type="PANTHER" id="PTHR22791">
    <property type="entry name" value="RING-TYPE DOMAIN-CONTAINING PROTEIN"/>
    <property type="match status" value="1"/>
</dbReference>
<dbReference type="InterPro" id="IPR017907">
    <property type="entry name" value="Znf_RING_CS"/>
</dbReference>
<dbReference type="GO" id="GO:0016567">
    <property type="term" value="P:protein ubiquitination"/>
    <property type="evidence" value="ECO:0007669"/>
    <property type="project" value="TreeGrafter"/>
</dbReference>
<keyword evidence="3" id="KW-0862">Zinc</keyword>
<keyword evidence="1" id="KW-0479">Metal-binding</keyword>
<dbReference type="InterPro" id="IPR027370">
    <property type="entry name" value="Znf-RING_euk"/>
</dbReference>
<keyword evidence="9" id="KW-1185">Reference proteome</keyword>
<keyword evidence="6" id="KW-1133">Transmembrane helix</keyword>
<dbReference type="SUPFAM" id="SSF57850">
    <property type="entry name" value="RING/U-box"/>
    <property type="match status" value="1"/>
</dbReference>
<dbReference type="GO" id="GO:0061630">
    <property type="term" value="F:ubiquitin protein ligase activity"/>
    <property type="evidence" value="ECO:0007669"/>
    <property type="project" value="TreeGrafter"/>
</dbReference>
<dbReference type="EMBL" id="NHOQ01001318">
    <property type="protein sequence ID" value="PWA25252.1"/>
    <property type="molecule type" value="Genomic_DNA"/>
</dbReference>
<dbReference type="STRING" id="33528.ENSGAFP00000014455"/>
<evidence type="ECO:0000256" key="2">
    <source>
        <dbReference type="ARBA" id="ARBA00022771"/>
    </source>
</evidence>
<comment type="caution">
    <text evidence="8">The sequence shown here is derived from an EMBL/GenBank/DDBJ whole genome shotgun (WGS) entry which is preliminary data.</text>
</comment>
<feature type="compositionally biased region" description="Polar residues" evidence="5">
    <location>
        <begin position="101"/>
        <end position="118"/>
    </location>
</feature>
<dbReference type="Pfam" id="PF13445">
    <property type="entry name" value="zf-RING_UBOX"/>
    <property type="match status" value="1"/>
</dbReference>
<evidence type="ECO:0000256" key="6">
    <source>
        <dbReference type="SAM" id="Phobius"/>
    </source>
</evidence>
<evidence type="ECO:0000313" key="9">
    <source>
        <dbReference type="Proteomes" id="UP000250572"/>
    </source>
</evidence>
<evidence type="ECO:0000313" key="8">
    <source>
        <dbReference type="EMBL" id="PWA25252.1"/>
    </source>
</evidence>
<accession>A0A315VNZ6</accession>